<feature type="transmembrane region" description="Helical" evidence="6">
    <location>
        <begin position="275"/>
        <end position="294"/>
    </location>
</feature>
<evidence type="ECO:0000256" key="4">
    <source>
        <dbReference type="ARBA" id="ARBA00022989"/>
    </source>
</evidence>
<keyword evidence="9" id="KW-1185">Reference proteome</keyword>
<dbReference type="Proteomes" id="UP000033140">
    <property type="component" value="Unassembled WGS sequence"/>
</dbReference>
<accession>A0A0E9NN95</accession>
<feature type="transmembrane region" description="Helical" evidence="6">
    <location>
        <begin position="246"/>
        <end position="268"/>
    </location>
</feature>
<feature type="transmembrane region" description="Helical" evidence="6">
    <location>
        <begin position="220"/>
        <end position="240"/>
    </location>
</feature>
<protein>
    <recommendedName>
        <fullName evidence="6">Protein YIP</fullName>
    </recommendedName>
</protein>
<gene>
    <name evidence="8" type="ORF">G7K_5459-t1</name>
</gene>
<evidence type="ECO:0000256" key="6">
    <source>
        <dbReference type="RuleBase" id="RU361264"/>
    </source>
</evidence>
<dbReference type="InterPro" id="IPR045231">
    <property type="entry name" value="Yip1/4-like"/>
</dbReference>
<comment type="subcellular location">
    <subcellularLocation>
        <location evidence="6">Golgi apparatus membrane</location>
        <topology evidence="6">Multi-pass membrane protein</topology>
    </subcellularLocation>
    <subcellularLocation>
        <location evidence="1">Membrane</location>
        <topology evidence="1">Multi-pass membrane protein</topology>
    </subcellularLocation>
</comment>
<evidence type="ECO:0000256" key="5">
    <source>
        <dbReference type="ARBA" id="ARBA00023136"/>
    </source>
</evidence>
<dbReference type="GO" id="GO:0005802">
    <property type="term" value="C:trans-Golgi network"/>
    <property type="evidence" value="ECO:0007669"/>
    <property type="project" value="TreeGrafter"/>
</dbReference>
<dbReference type="EMBL" id="BACD03000045">
    <property type="protein sequence ID" value="GAO51357.1"/>
    <property type="molecule type" value="Genomic_DNA"/>
</dbReference>
<sequence>MRWMGGVRGTVDRDMDIDRDISCLDNYDLGAIGDICCSRPSGLYVRYQLSYHSSSDSRRISNIPRPHTNSFEFTTAHNVQPPLLSVTIRYINWLQQGYARRDGNTGQQLESTGLLAALGTGGYPDEAPLLEELGVNFGHVKMKTLIVLNPFGFIEQGIMDDSDLAGPILFCLLFGTFLLLSGKIQFGYIYGLALLGCVSLHTIFSLMATNSVPISRTASVLGYCLLPLVFMAGVGVIVSMDGYLGYALSSLAIAWCTYSASAMFVTVLQLSEMRLLVAYPCFLFYATFAVMTIFKA</sequence>
<dbReference type="Pfam" id="PF04893">
    <property type="entry name" value="Yip1"/>
    <property type="match status" value="1"/>
</dbReference>
<dbReference type="InterPro" id="IPR006977">
    <property type="entry name" value="Yip1_dom"/>
</dbReference>
<dbReference type="AlphaFoldDB" id="A0A0E9NN95"/>
<dbReference type="PANTHER" id="PTHR21236:SF2">
    <property type="entry name" value="PROTEIN YIPF"/>
    <property type="match status" value="1"/>
</dbReference>
<name>A0A0E9NN95_SAICN</name>
<keyword evidence="4 6" id="KW-1133">Transmembrane helix</keyword>
<comment type="caution">
    <text evidence="8">The sequence shown here is derived from an EMBL/GenBank/DDBJ whole genome shotgun (WGS) entry which is preliminary data.</text>
</comment>
<reference evidence="8 9" key="3">
    <citation type="journal article" date="2015" name="Genome Announc.">
        <title>Draft Genome Sequence of the Archiascomycetous Yeast Saitoella complicata.</title>
        <authorList>
            <person name="Yamauchi K."/>
            <person name="Kondo S."/>
            <person name="Hamamoto M."/>
            <person name="Takahashi Y."/>
            <person name="Ogura Y."/>
            <person name="Hayashi T."/>
            <person name="Nishida H."/>
        </authorList>
    </citation>
    <scope>NUCLEOTIDE SEQUENCE [LARGE SCALE GENOMIC DNA]</scope>
    <source>
        <strain evidence="8 9">NRRL Y-17804</strain>
    </source>
</reference>
<dbReference type="GO" id="GO:0006888">
    <property type="term" value="P:endoplasmic reticulum to Golgi vesicle-mediated transport"/>
    <property type="evidence" value="ECO:0007669"/>
    <property type="project" value="InterPro"/>
</dbReference>
<keyword evidence="5 6" id="KW-0472">Membrane</keyword>
<dbReference type="GO" id="GO:0000139">
    <property type="term" value="C:Golgi membrane"/>
    <property type="evidence" value="ECO:0007669"/>
    <property type="project" value="UniProtKB-SubCell"/>
</dbReference>
<dbReference type="OMA" id="CSGHGDE"/>
<evidence type="ECO:0000313" key="8">
    <source>
        <dbReference type="EMBL" id="GAO51357.1"/>
    </source>
</evidence>
<dbReference type="GO" id="GO:0048280">
    <property type="term" value="P:vesicle fusion with Golgi apparatus"/>
    <property type="evidence" value="ECO:0007669"/>
    <property type="project" value="TreeGrafter"/>
</dbReference>
<keyword evidence="3 6" id="KW-0812">Transmembrane</keyword>
<organism evidence="8 9">
    <name type="scientific">Saitoella complicata (strain BCRC 22490 / CBS 7301 / JCM 7358 / NBRC 10748 / NRRL Y-17804)</name>
    <dbReference type="NCBI Taxonomy" id="698492"/>
    <lineage>
        <taxon>Eukaryota</taxon>
        <taxon>Fungi</taxon>
        <taxon>Dikarya</taxon>
        <taxon>Ascomycota</taxon>
        <taxon>Taphrinomycotina</taxon>
        <taxon>Taphrinomycotina incertae sedis</taxon>
        <taxon>Saitoella</taxon>
    </lineage>
</organism>
<dbReference type="PANTHER" id="PTHR21236">
    <property type="entry name" value="GOLGI MEMBRANE PROTEIN YIP1"/>
    <property type="match status" value="1"/>
</dbReference>
<evidence type="ECO:0000256" key="2">
    <source>
        <dbReference type="ARBA" id="ARBA00010596"/>
    </source>
</evidence>
<feature type="domain" description="Yip1" evidence="7">
    <location>
        <begin position="147"/>
        <end position="291"/>
    </location>
</feature>
<proteinExistence type="inferred from homology"/>
<reference evidence="8 9" key="1">
    <citation type="journal article" date="2011" name="J. Gen. Appl. Microbiol.">
        <title>Draft genome sequencing of the enigmatic yeast Saitoella complicata.</title>
        <authorList>
            <person name="Nishida H."/>
            <person name="Hamamoto M."/>
            <person name="Sugiyama J."/>
        </authorList>
    </citation>
    <scope>NUCLEOTIDE SEQUENCE [LARGE SCALE GENOMIC DNA]</scope>
    <source>
        <strain evidence="8 9">NRRL Y-17804</strain>
    </source>
</reference>
<evidence type="ECO:0000259" key="7">
    <source>
        <dbReference type="Pfam" id="PF04893"/>
    </source>
</evidence>
<evidence type="ECO:0000256" key="3">
    <source>
        <dbReference type="ARBA" id="ARBA00022692"/>
    </source>
</evidence>
<reference evidence="8 9" key="2">
    <citation type="journal article" date="2014" name="J. Gen. Appl. Microbiol.">
        <title>The early diverging ascomycetous budding yeast Saitoella complicata has three histone deacetylases belonging to the Clr6, Hos2, and Rpd3 lineages.</title>
        <authorList>
            <person name="Nishida H."/>
            <person name="Matsumoto T."/>
            <person name="Kondo S."/>
            <person name="Hamamoto M."/>
            <person name="Yoshikawa H."/>
        </authorList>
    </citation>
    <scope>NUCLEOTIDE SEQUENCE [LARGE SCALE GENOMIC DNA]</scope>
    <source>
        <strain evidence="8 9">NRRL Y-17804</strain>
    </source>
</reference>
<evidence type="ECO:0000313" key="9">
    <source>
        <dbReference type="Proteomes" id="UP000033140"/>
    </source>
</evidence>
<dbReference type="STRING" id="698492.A0A0E9NN95"/>
<comment type="similarity">
    <text evidence="2 6">Belongs to the YIP1 family.</text>
</comment>
<feature type="transmembrane region" description="Helical" evidence="6">
    <location>
        <begin position="164"/>
        <end position="182"/>
    </location>
</feature>
<feature type="transmembrane region" description="Helical" evidence="6">
    <location>
        <begin position="188"/>
        <end position="208"/>
    </location>
</feature>
<evidence type="ECO:0000256" key="1">
    <source>
        <dbReference type="ARBA" id="ARBA00004141"/>
    </source>
</evidence>